<organism evidence="1 2">
    <name type="scientific">Vaccinium darrowii</name>
    <dbReference type="NCBI Taxonomy" id="229202"/>
    <lineage>
        <taxon>Eukaryota</taxon>
        <taxon>Viridiplantae</taxon>
        <taxon>Streptophyta</taxon>
        <taxon>Embryophyta</taxon>
        <taxon>Tracheophyta</taxon>
        <taxon>Spermatophyta</taxon>
        <taxon>Magnoliopsida</taxon>
        <taxon>eudicotyledons</taxon>
        <taxon>Gunneridae</taxon>
        <taxon>Pentapetalae</taxon>
        <taxon>asterids</taxon>
        <taxon>Ericales</taxon>
        <taxon>Ericaceae</taxon>
        <taxon>Vaccinioideae</taxon>
        <taxon>Vaccinieae</taxon>
        <taxon>Vaccinium</taxon>
    </lineage>
</organism>
<protein>
    <submittedName>
        <fullName evidence="1">Uncharacterized protein</fullName>
    </submittedName>
</protein>
<proteinExistence type="predicted"/>
<comment type="caution">
    <text evidence="1">The sequence shown here is derived from an EMBL/GenBank/DDBJ whole genome shotgun (WGS) entry which is preliminary data.</text>
</comment>
<evidence type="ECO:0000313" key="2">
    <source>
        <dbReference type="Proteomes" id="UP000828048"/>
    </source>
</evidence>
<name>A0ACB7XZK6_9ERIC</name>
<gene>
    <name evidence="1" type="ORF">Vadar_009669</name>
</gene>
<evidence type="ECO:0000313" key="1">
    <source>
        <dbReference type="EMBL" id="KAH7846090.1"/>
    </source>
</evidence>
<sequence>MSASYSAWSFVAWNWNRRTYLNLVPSWLYSTRLAPLLSFVFDPSTSSNHGCCSSFSGVAGSWSAKEILVVDGIDVRDQKLLQGNSGEDLTEEELELGQPHRVVRIGAALDSNIRHPEQTDEGQRPWLLYVDGPMTKEAKYKALIAGIQLAKAAGAEHLAVISNSQLVVEEVNGEFEAKEEGMGKYLSLVKKLIKKLKAFTISQGPREENAEADQLARLATDKEDLILRDTPIRYLKSLSITKPIAEVQLVDYSGSWAEPIIQYIKHGAVSSNKDQA</sequence>
<dbReference type="Proteomes" id="UP000828048">
    <property type="component" value="Chromosome 5"/>
</dbReference>
<reference evidence="1 2" key="1">
    <citation type="journal article" date="2021" name="Hortic Res">
        <title>High-quality reference genome and annotation aids understanding of berry development for evergreen blueberry (Vaccinium darrowii).</title>
        <authorList>
            <person name="Yu J."/>
            <person name="Hulse-Kemp A.M."/>
            <person name="Babiker E."/>
            <person name="Staton M."/>
        </authorList>
    </citation>
    <scope>NUCLEOTIDE SEQUENCE [LARGE SCALE GENOMIC DNA]</scope>
    <source>
        <strain evidence="2">cv. NJ 8807/NJ 8810</strain>
        <tissue evidence="1">Young leaf</tissue>
    </source>
</reference>
<dbReference type="EMBL" id="CM037155">
    <property type="protein sequence ID" value="KAH7846090.1"/>
    <property type="molecule type" value="Genomic_DNA"/>
</dbReference>
<keyword evidence="2" id="KW-1185">Reference proteome</keyword>
<accession>A0ACB7XZK6</accession>